<dbReference type="Pfam" id="PF13738">
    <property type="entry name" value="Pyr_redox_3"/>
    <property type="match status" value="1"/>
</dbReference>
<keyword evidence="2" id="KW-1185">Reference proteome</keyword>
<evidence type="ECO:0000313" key="1">
    <source>
        <dbReference type="EMBL" id="BBX71762.1"/>
    </source>
</evidence>
<dbReference type="KEGG" id="mpsc:MPSYJ_52230"/>
<sequence length="499" mass="54882">MAGTRIHDTLIVGAGFSGLGAAVKLRKAGVDDIVIVERSDRVGGTWRDNTYPGVACDIPTMLYSFSFAENPTWSRMYPSGGEICAHIEELTDRHGLRPLIRFDTEITGLSFDERAGVWTATTKGRKRFAARTVVLAAGPLAHHKLPDIRGIDTYRGRTIHSAAWDHDFDVTGKRVAVVGTGASAVQIVPELVKTAAFVKVFQRTPGWVLPRPDVEMPASVQTLFAKVPAAQELARQALFWGHEACAAALVWNTPLSGLVAALGRAHLRATVKDAWLRRQLTPDFTPGCKRMLISNDYYPALQRENCKLIDWPIATISPAGIRTSDGVEHHLDAIVFATGYDVHLSGPPFPVTGLGGRSLQQEWADHAEAFKSASAHGFPNLFFMTGPNSGPGHNSLLVYIEGQIDYAVAAVTAILNENLRYLDVRADTQRRYNAAIQQRLTRTTWMSGCRSWYLTADGFNASMYPGLATQYLRQMRQFRLDDYHAVAHEVRARAVTSTA</sequence>
<dbReference type="EMBL" id="AP022574">
    <property type="protein sequence ID" value="BBX71762.1"/>
    <property type="molecule type" value="Genomic_DNA"/>
</dbReference>
<name>A0A7I7MIV4_9MYCO</name>
<keyword evidence="1" id="KW-0560">Oxidoreductase</keyword>
<dbReference type="AlphaFoldDB" id="A0A7I7MIV4"/>
<dbReference type="Gene3D" id="3.50.50.60">
    <property type="entry name" value="FAD/NAD(P)-binding domain"/>
    <property type="match status" value="2"/>
</dbReference>
<accession>A0A7I7MIV4</accession>
<dbReference type="PRINTS" id="PR00469">
    <property type="entry name" value="PNDRDTASEII"/>
</dbReference>
<gene>
    <name evidence="1" type="ORF">MPSYJ_52230</name>
</gene>
<organism evidence="1 2">
    <name type="scientific">Mycolicibacterium psychrotolerans</name>
    <dbReference type="NCBI Taxonomy" id="216929"/>
    <lineage>
        <taxon>Bacteria</taxon>
        <taxon>Bacillati</taxon>
        <taxon>Actinomycetota</taxon>
        <taxon>Actinomycetes</taxon>
        <taxon>Mycobacteriales</taxon>
        <taxon>Mycobacteriaceae</taxon>
        <taxon>Mycolicibacterium</taxon>
    </lineage>
</organism>
<keyword evidence="1" id="KW-0503">Monooxygenase</keyword>
<dbReference type="RefSeq" id="WP_163726704.1">
    <property type="nucleotide sequence ID" value="NZ_AP022574.1"/>
</dbReference>
<protein>
    <submittedName>
        <fullName evidence="1">Putative monooxygenase</fullName>
    </submittedName>
</protein>
<dbReference type="InterPro" id="IPR036188">
    <property type="entry name" value="FAD/NAD-bd_sf"/>
</dbReference>
<dbReference type="SUPFAM" id="SSF51905">
    <property type="entry name" value="FAD/NAD(P)-binding domain"/>
    <property type="match status" value="1"/>
</dbReference>
<dbReference type="Proteomes" id="UP000466514">
    <property type="component" value="Chromosome"/>
</dbReference>
<dbReference type="InterPro" id="IPR051209">
    <property type="entry name" value="FAD-bind_Monooxygenase_sf"/>
</dbReference>
<reference evidence="1 2" key="1">
    <citation type="journal article" date="2019" name="Emerg. Microbes Infect.">
        <title>Comprehensive subspecies identification of 175 nontuberculous mycobacteria species based on 7547 genomic profiles.</title>
        <authorList>
            <person name="Matsumoto Y."/>
            <person name="Kinjo T."/>
            <person name="Motooka D."/>
            <person name="Nabeya D."/>
            <person name="Jung N."/>
            <person name="Uechi K."/>
            <person name="Horii T."/>
            <person name="Iida T."/>
            <person name="Fujita J."/>
            <person name="Nakamura S."/>
        </authorList>
    </citation>
    <scope>NUCLEOTIDE SEQUENCE [LARGE SCALE GENOMIC DNA]</scope>
    <source>
        <strain evidence="1 2">JCM 13323</strain>
    </source>
</reference>
<proteinExistence type="predicted"/>
<dbReference type="PANTHER" id="PTHR42877">
    <property type="entry name" value="L-ORNITHINE N(5)-MONOOXYGENASE-RELATED"/>
    <property type="match status" value="1"/>
</dbReference>
<dbReference type="PANTHER" id="PTHR42877:SF4">
    <property type="entry name" value="FAD_NAD(P)-BINDING DOMAIN-CONTAINING PROTEIN-RELATED"/>
    <property type="match status" value="1"/>
</dbReference>
<dbReference type="GO" id="GO:0004497">
    <property type="term" value="F:monooxygenase activity"/>
    <property type="evidence" value="ECO:0007669"/>
    <property type="project" value="UniProtKB-KW"/>
</dbReference>
<evidence type="ECO:0000313" key="2">
    <source>
        <dbReference type="Proteomes" id="UP000466514"/>
    </source>
</evidence>